<sequence length="77" mass="8273">MSDTDDQSMDEGTAALQHLADEVEQEREQGRSEFDLPDPHEDEVDPEAPADGPVEPLEAEGTDDAPVTGIAAPKPFL</sequence>
<feature type="compositionally biased region" description="Basic and acidic residues" evidence="1">
    <location>
        <begin position="26"/>
        <end position="39"/>
    </location>
</feature>
<gene>
    <name evidence="2" type="ORF">Lsed01_02193</name>
</gene>
<proteinExistence type="predicted"/>
<reference evidence="2 3" key="1">
    <citation type="submission" date="2024-02" db="EMBL/GenBank/DDBJ databases">
        <title>Lysinimicrobium sediminis NBRC 112286.</title>
        <authorList>
            <person name="Ichikawa N."/>
            <person name="Katano-Makiyama Y."/>
            <person name="Hidaka K."/>
        </authorList>
    </citation>
    <scope>NUCLEOTIDE SEQUENCE [LARGE SCALE GENOMIC DNA]</scope>
    <source>
        <strain evidence="2 3">NBRC 112286</strain>
    </source>
</reference>
<dbReference type="EMBL" id="BAABRR010000012">
    <property type="protein sequence ID" value="GAA5519739.1"/>
    <property type="molecule type" value="Genomic_DNA"/>
</dbReference>
<evidence type="ECO:0000256" key="1">
    <source>
        <dbReference type="SAM" id="MobiDB-lite"/>
    </source>
</evidence>
<protein>
    <submittedName>
        <fullName evidence="2">Uncharacterized protein</fullName>
    </submittedName>
</protein>
<feature type="region of interest" description="Disordered" evidence="1">
    <location>
        <begin position="1"/>
        <end position="77"/>
    </location>
</feature>
<dbReference type="Proteomes" id="UP001426770">
    <property type="component" value="Unassembled WGS sequence"/>
</dbReference>
<evidence type="ECO:0000313" key="2">
    <source>
        <dbReference type="EMBL" id="GAA5519739.1"/>
    </source>
</evidence>
<accession>A0ABP9WJ45</accession>
<keyword evidence="3" id="KW-1185">Reference proteome</keyword>
<dbReference type="RefSeq" id="WP_286215258.1">
    <property type="nucleotide sequence ID" value="NZ_AP027736.1"/>
</dbReference>
<name>A0ABP9WJ45_9MICO</name>
<evidence type="ECO:0000313" key="3">
    <source>
        <dbReference type="Proteomes" id="UP001426770"/>
    </source>
</evidence>
<organism evidence="2 3">
    <name type="scientific">Demequina sediminis</name>
    <dbReference type="NCBI Taxonomy" id="1930058"/>
    <lineage>
        <taxon>Bacteria</taxon>
        <taxon>Bacillati</taxon>
        <taxon>Actinomycetota</taxon>
        <taxon>Actinomycetes</taxon>
        <taxon>Micrococcales</taxon>
        <taxon>Demequinaceae</taxon>
        <taxon>Demequina</taxon>
    </lineage>
</organism>
<comment type="caution">
    <text evidence="2">The sequence shown here is derived from an EMBL/GenBank/DDBJ whole genome shotgun (WGS) entry which is preliminary data.</text>
</comment>